<feature type="compositionally biased region" description="Basic and acidic residues" evidence="1">
    <location>
        <begin position="8"/>
        <end position="19"/>
    </location>
</feature>
<proteinExistence type="predicted"/>
<evidence type="ECO:0000256" key="1">
    <source>
        <dbReference type="SAM" id="MobiDB-lite"/>
    </source>
</evidence>
<dbReference type="EMBL" id="AP019537">
    <property type="protein sequence ID" value="BBJ02345.1"/>
    <property type="molecule type" value="Genomic_DNA"/>
</dbReference>
<organism evidence="2">
    <name type="scientific">Marinobacter nauticus</name>
    <name type="common">Marinobacter hydrocarbonoclasticus</name>
    <name type="synonym">Marinobacter aquaeolei</name>
    <dbReference type="NCBI Taxonomy" id="2743"/>
    <lineage>
        <taxon>Bacteria</taxon>
        <taxon>Pseudomonadati</taxon>
        <taxon>Pseudomonadota</taxon>
        <taxon>Gammaproteobacteria</taxon>
        <taxon>Pseudomonadales</taxon>
        <taxon>Marinobacteraceae</taxon>
        <taxon>Marinobacter</taxon>
    </lineage>
</organism>
<accession>A0A455W722</accession>
<sequence>MHVGHQAPEFRKEGLRKWDGPLGLSQSDALQKGVTDDVWGLKPRIVGYASTWRYGAKRSELSFRKEPPVE</sequence>
<evidence type="ECO:0000313" key="2">
    <source>
        <dbReference type="EMBL" id="BBJ02345.1"/>
    </source>
</evidence>
<name>A0A455W722_MARNT</name>
<protein>
    <submittedName>
        <fullName evidence="2">Uncharacterized protein</fullName>
    </submittedName>
</protein>
<reference evidence="2" key="1">
    <citation type="submission" date="2019-03" db="EMBL/GenBank/DDBJ databases">
        <title>Whole genome analysis of nitrate-reducing bacteria Marinobacter hydrocarbonoclasticus YB03.</title>
        <authorList>
            <person name="Azam A.H."/>
            <person name="Yuk S.R."/>
            <person name="Kamarisima K."/>
            <person name="Miyanaga K."/>
            <person name="Tanji Y."/>
        </authorList>
    </citation>
    <scope>NUCLEOTIDE SEQUENCE</scope>
    <source>
        <strain evidence="2">YB03</strain>
    </source>
</reference>
<feature type="region of interest" description="Disordered" evidence="1">
    <location>
        <begin position="1"/>
        <end position="26"/>
    </location>
</feature>
<gene>
    <name evidence="2" type="ORF">YBY_01930</name>
</gene>
<dbReference type="AlphaFoldDB" id="A0A455W722"/>